<organism evidence="3 4">
    <name type="scientific">Amycolatopsis xylanica</name>
    <dbReference type="NCBI Taxonomy" id="589385"/>
    <lineage>
        <taxon>Bacteria</taxon>
        <taxon>Bacillati</taxon>
        <taxon>Actinomycetota</taxon>
        <taxon>Actinomycetes</taxon>
        <taxon>Pseudonocardiales</taxon>
        <taxon>Pseudonocardiaceae</taxon>
        <taxon>Amycolatopsis</taxon>
    </lineage>
</organism>
<evidence type="ECO:0000313" key="3">
    <source>
        <dbReference type="EMBL" id="SDY72435.1"/>
    </source>
</evidence>
<accession>A0A1H3M8T5</accession>
<keyword evidence="1" id="KW-0812">Transmembrane</keyword>
<sequence>MADMASRAEKSDVAQVLGRVGMGCFGFVHLVIAYIAVKVAFGETGQSADQKGALAEVGSSTFGGVLLWALAVGLLAFAGWQGLMVANGYHWVTDKGRQVRKRIGSGVRGVVAVGIGISAVQLAIGSGSSSSTGQSQGLTAKVLSWSAGPFLVVLAGGVVIGVAVAAAVKAIKKSFMEDLETNRDWVEKLGMTGYLAKAVVYAIVGVLLIIAGFNADANKAGGLDVALKTLAAQPFGSVLLTVVALGFAAFGAYCFVAAKEHRS</sequence>
<reference evidence="3 4" key="1">
    <citation type="submission" date="2016-10" db="EMBL/GenBank/DDBJ databases">
        <authorList>
            <person name="de Groot N.N."/>
        </authorList>
    </citation>
    <scope>NUCLEOTIDE SEQUENCE [LARGE SCALE GENOMIC DNA]</scope>
    <source>
        <strain evidence="3 4">CPCC 202699</strain>
    </source>
</reference>
<protein>
    <recommendedName>
        <fullName evidence="2">DUF1206 domain-containing protein</fullName>
    </recommendedName>
</protein>
<feature type="transmembrane region" description="Helical" evidence="1">
    <location>
        <begin position="192"/>
        <end position="215"/>
    </location>
</feature>
<dbReference type="Proteomes" id="UP000199515">
    <property type="component" value="Unassembled WGS sequence"/>
</dbReference>
<dbReference type="EMBL" id="FNON01000006">
    <property type="protein sequence ID" value="SDY72435.1"/>
    <property type="molecule type" value="Genomic_DNA"/>
</dbReference>
<name>A0A1H3M8T5_9PSEU</name>
<keyword evidence="1" id="KW-1133">Transmembrane helix</keyword>
<proteinExistence type="predicted"/>
<keyword evidence="1" id="KW-0472">Membrane</keyword>
<feature type="transmembrane region" description="Helical" evidence="1">
    <location>
        <begin position="235"/>
        <end position="258"/>
    </location>
</feature>
<dbReference type="AlphaFoldDB" id="A0A1H3M8T5"/>
<dbReference type="STRING" id="589385.SAMN05421504_106520"/>
<evidence type="ECO:0000259" key="2">
    <source>
        <dbReference type="Pfam" id="PF06724"/>
    </source>
</evidence>
<dbReference type="Pfam" id="PF06724">
    <property type="entry name" value="DUF1206"/>
    <property type="match status" value="3"/>
</dbReference>
<feature type="domain" description="DUF1206" evidence="2">
    <location>
        <begin position="193"/>
        <end position="258"/>
    </location>
</feature>
<keyword evidence="4" id="KW-1185">Reference proteome</keyword>
<feature type="transmembrane region" description="Helical" evidence="1">
    <location>
        <begin position="20"/>
        <end position="41"/>
    </location>
</feature>
<feature type="transmembrane region" description="Helical" evidence="1">
    <location>
        <begin position="107"/>
        <end position="127"/>
    </location>
</feature>
<gene>
    <name evidence="3" type="ORF">SAMN05421504_106520</name>
</gene>
<evidence type="ECO:0000256" key="1">
    <source>
        <dbReference type="SAM" id="Phobius"/>
    </source>
</evidence>
<feature type="transmembrane region" description="Helical" evidence="1">
    <location>
        <begin position="147"/>
        <end position="171"/>
    </location>
</feature>
<dbReference type="InterPro" id="IPR009597">
    <property type="entry name" value="DUF1206"/>
</dbReference>
<feature type="transmembrane region" description="Helical" evidence="1">
    <location>
        <begin position="61"/>
        <end position="86"/>
    </location>
</feature>
<evidence type="ECO:0000313" key="4">
    <source>
        <dbReference type="Proteomes" id="UP000199515"/>
    </source>
</evidence>
<feature type="domain" description="DUF1206" evidence="2">
    <location>
        <begin position="103"/>
        <end position="172"/>
    </location>
</feature>
<dbReference type="RefSeq" id="WP_245757561.1">
    <property type="nucleotide sequence ID" value="NZ_FNON01000006.1"/>
</dbReference>
<feature type="domain" description="DUF1206" evidence="2">
    <location>
        <begin position="21"/>
        <end position="83"/>
    </location>
</feature>